<keyword evidence="3" id="KW-1185">Reference proteome</keyword>
<name>A0ABV7SYK8_9SPHN</name>
<evidence type="ECO:0000313" key="2">
    <source>
        <dbReference type="EMBL" id="MFC3582104.1"/>
    </source>
</evidence>
<accession>A0ABV7SYK8</accession>
<evidence type="ECO:0000313" key="3">
    <source>
        <dbReference type="Proteomes" id="UP001595713"/>
    </source>
</evidence>
<organism evidence="2 3">
    <name type="scientific">Sphingomonas hylomeconis</name>
    <dbReference type="NCBI Taxonomy" id="1395958"/>
    <lineage>
        <taxon>Bacteria</taxon>
        <taxon>Pseudomonadati</taxon>
        <taxon>Pseudomonadota</taxon>
        <taxon>Alphaproteobacteria</taxon>
        <taxon>Sphingomonadales</taxon>
        <taxon>Sphingomonadaceae</taxon>
        <taxon>Sphingomonas</taxon>
    </lineage>
</organism>
<dbReference type="EMBL" id="JBHRXP010000009">
    <property type="protein sequence ID" value="MFC3582104.1"/>
    <property type="molecule type" value="Genomic_DNA"/>
</dbReference>
<feature type="domain" description="DUF6894" evidence="1">
    <location>
        <begin position="3"/>
        <end position="65"/>
    </location>
</feature>
<dbReference type="InterPro" id="IPR054189">
    <property type="entry name" value="DUF6894"/>
</dbReference>
<reference evidence="3" key="1">
    <citation type="journal article" date="2019" name="Int. J. Syst. Evol. Microbiol.">
        <title>The Global Catalogue of Microorganisms (GCM) 10K type strain sequencing project: providing services to taxonomists for standard genome sequencing and annotation.</title>
        <authorList>
            <consortium name="The Broad Institute Genomics Platform"/>
            <consortium name="The Broad Institute Genome Sequencing Center for Infectious Disease"/>
            <person name="Wu L."/>
            <person name="Ma J."/>
        </authorList>
    </citation>
    <scope>NUCLEOTIDE SEQUENCE [LARGE SCALE GENOMIC DNA]</scope>
    <source>
        <strain evidence="3">KCTC 42739</strain>
    </source>
</reference>
<evidence type="ECO:0000259" key="1">
    <source>
        <dbReference type="Pfam" id="PF21834"/>
    </source>
</evidence>
<dbReference type="Proteomes" id="UP001595713">
    <property type="component" value="Unassembled WGS sequence"/>
</dbReference>
<dbReference type="RefSeq" id="WP_380817403.1">
    <property type="nucleotide sequence ID" value="NZ_JANQBK010000008.1"/>
</dbReference>
<sequence length="79" mass="8754">MQRFYLCLVEQGRVTEDLEGMAFSDMDAAAIDAIRQIRSMLSLEILENGKFDLDRSIEIVGDGGASRRIPFSQAVSVSI</sequence>
<dbReference type="Pfam" id="PF21834">
    <property type="entry name" value="DUF6894"/>
    <property type="match status" value="1"/>
</dbReference>
<comment type="caution">
    <text evidence="2">The sequence shown here is derived from an EMBL/GenBank/DDBJ whole genome shotgun (WGS) entry which is preliminary data.</text>
</comment>
<gene>
    <name evidence="2" type="ORF">ACFONA_18185</name>
</gene>
<proteinExistence type="predicted"/>
<protein>
    <submittedName>
        <fullName evidence="2">DUF6894 family protein</fullName>
    </submittedName>
</protein>